<dbReference type="PANTHER" id="PTHR30307:SF0">
    <property type="entry name" value="S-ADENOSYLMETHIONINE:TRNA RIBOSYLTRANSFERASE-ISOMERASE"/>
    <property type="match status" value="1"/>
</dbReference>
<dbReference type="GO" id="GO:0008616">
    <property type="term" value="P:tRNA queuosine(34) biosynthetic process"/>
    <property type="evidence" value="ECO:0007669"/>
    <property type="project" value="UniProtKB-UniRule"/>
</dbReference>
<keyword evidence="6 13" id="KW-0949">S-adenosyl-L-methionine</keyword>
<sequence>MKTSNFDFSLPPELIAQKPARPRESAKLLQVFSDGNFRDVYIKDLPALLKAGDLLVVNNTRVIPAQLSGKIFSTEKKVRVNLHKQKSNGVWLAFAKPAKKLLLNDKIFFSSTFFALITDKQPFGQITLKFNLVGATFLKALKKFGSMPLPPYIKRSGKVHPSDKTDYQTTFASRDGAVASPTAGLHFSMNLINDLKRCGIRVAPITLHVGAGTFLPIKTDTINHHRMHSEWVEINARTANLINKTRKAGGKIIAVGTTVLRTLETAVDTEGNIHPFKGKTDIFIAPGHQFKTVDLLITNFHLPKSTLFVLVSAFCGLNRMKNAYKYAIKKKYRFFSYGDASLLELRKKS</sequence>
<evidence type="ECO:0000256" key="3">
    <source>
        <dbReference type="ARBA" id="ARBA00011245"/>
    </source>
</evidence>
<evidence type="ECO:0000256" key="7">
    <source>
        <dbReference type="ARBA" id="ARBA00022785"/>
    </source>
</evidence>
<evidence type="ECO:0000256" key="11">
    <source>
        <dbReference type="ARBA" id="ARBA00069325"/>
    </source>
</evidence>
<keyword evidence="5 13" id="KW-0808">Transferase</keyword>
<evidence type="ECO:0000256" key="4">
    <source>
        <dbReference type="ARBA" id="ARBA00022490"/>
    </source>
</evidence>
<proteinExistence type="inferred from homology"/>
<dbReference type="GO" id="GO:0005737">
    <property type="term" value="C:cytoplasm"/>
    <property type="evidence" value="ECO:0007669"/>
    <property type="project" value="UniProtKB-SubCell"/>
</dbReference>
<dbReference type="InterPro" id="IPR042119">
    <property type="entry name" value="QueA_dom2"/>
</dbReference>
<evidence type="ECO:0000256" key="9">
    <source>
        <dbReference type="ARBA" id="ARBA00061210"/>
    </source>
</evidence>
<organism evidence="14">
    <name type="scientific">uncultured nuHF1 cluster bacterium HF0770_35I22</name>
    <dbReference type="NCBI Taxonomy" id="723586"/>
    <lineage>
        <taxon>Bacteria</taxon>
        <taxon>environmental samples</taxon>
    </lineage>
</organism>
<comment type="function">
    <text evidence="13">Transfers and isomerizes the ribose moiety from AdoMet to the 7-aminomethyl group of 7-deazaguanine (preQ1-tRNA) to give epoxyqueuosine (oQ-tRNA).</text>
</comment>
<comment type="subcellular location">
    <subcellularLocation>
        <location evidence="1 13">Cytoplasm</location>
    </subcellularLocation>
</comment>
<reference evidence="14" key="1">
    <citation type="submission" date="2010-01" db="EMBL/GenBank/DDBJ databases">
        <title>Genome fragments of uncultured bacteria from the North Pacific subtropical Gyre.</title>
        <authorList>
            <person name="Pham V.D."/>
            <person name="Delong E.F."/>
        </authorList>
    </citation>
    <scope>NUCLEOTIDE SEQUENCE</scope>
</reference>
<dbReference type="InterPro" id="IPR003699">
    <property type="entry name" value="QueA"/>
</dbReference>
<evidence type="ECO:0000256" key="8">
    <source>
        <dbReference type="ARBA" id="ARBA00052751"/>
    </source>
</evidence>
<accession>E7C7P2</accession>
<dbReference type="HAMAP" id="MF_00113">
    <property type="entry name" value="QueA"/>
    <property type="match status" value="1"/>
</dbReference>
<dbReference type="UniPathway" id="UPA00392"/>
<dbReference type="InterPro" id="IPR042118">
    <property type="entry name" value="QueA_dom1"/>
</dbReference>
<evidence type="ECO:0000256" key="1">
    <source>
        <dbReference type="ARBA" id="ARBA00004496"/>
    </source>
</evidence>
<dbReference type="NCBIfam" id="TIGR00113">
    <property type="entry name" value="queA"/>
    <property type="match status" value="1"/>
</dbReference>
<keyword evidence="4 13" id="KW-0963">Cytoplasm</keyword>
<dbReference type="Gene3D" id="2.40.10.240">
    <property type="entry name" value="QueA-like"/>
    <property type="match status" value="1"/>
</dbReference>
<evidence type="ECO:0000256" key="5">
    <source>
        <dbReference type="ARBA" id="ARBA00022679"/>
    </source>
</evidence>
<evidence type="ECO:0000256" key="6">
    <source>
        <dbReference type="ARBA" id="ARBA00022691"/>
    </source>
</evidence>
<keyword evidence="7 13" id="KW-0671">Queuosine biosynthesis</keyword>
<protein>
    <recommendedName>
        <fullName evidence="11 13">S-adenosylmethionine:tRNA ribosyltransferase-isomerase</fullName>
        <ecNumber evidence="10 13">2.4.99.17</ecNumber>
    </recommendedName>
    <alternativeName>
        <fullName evidence="12 13">Queuosine biosynthesis protein QueA</fullName>
    </alternativeName>
</protein>
<dbReference type="FunFam" id="3.40.1780.10:FF:000001">
    <property type="entry name" value="S-adenosylmethionine:tRNA ribosyltransferase-isomerase"/>
    <property type="match status" value="1"/>
</dbReference>
<dbReference type="AlphaFoldDB" id="E7C7P2"/>
<dbReference type="EMBL" id="GU568015">
    <property type="protein sequence ID" value="ADI23466.1"/>
    <property type="molecule type" value="Genomic_DNA"/>
</dbReference>
<name>E7C7P2_9BACT</name>
<evidence type="ECO:0000256" key="13">
    <source>
        <dbReference type="HAMAP-Rule" id="MF_00113"/>
    </source>
</evidence>
<dbReference type="GO" id="GO:0051075">
    <property type="term" value="F:S-adenosylmethionine:tRNA ribosyltransferase-isomerase activity"/>
    <property type="evidence" value="ECO:0007669"/>
    <property type="project" value="UniProtKB-EC"/>
</dbReference>
<dbReference type="PANTHER" id="PTHR30307">
    <property type="entry name" value="S-ADENOSYLMETHIONINE:TRNA RIBOSYLTRANSFERASE-ISOMERASE"/>
    <property type="match status" value="1"/>
</dbReference>
<dbReference type="NCBIfam" id="NF001140">
    <property type="entry name" value="PRK00147.1"/>
    <property type="match status" value="1"/>
</dbReference>
<dbReference type="InterPro" id="IPR036100">
    <property type="entry name" value="QueA_sf"/>
</dbReference>
<comment type="pathway">
    <text evidence="2 13">tRNA modification; tRNA-queuosine biosynthesis.</text>
</comment>
<evidence type="ECO:0000256" key="10">
    <source>
        <dbReference type="ARBA" id="ARBA00066503"/>
    </source>
</evidence>
<gene>
    <name evidence="13" type="primary">queA</name>
</gene>
<dbReference type="SUPFAM" id="SSF111337">
    <property type="entry name" value="QueA-like"/>
    <property type="match status" value="1"/>
</dbReference>
<evidence type="ECO:0000256" key="2">
    <source>
        <dbReference type="ARBA" id="ARBA00004691"/>
    </source>
</evidence>
<comment type="catalytic activity">
    <reaction evidence="8 13">
        <text>7-aminomethyl-7-carbaguanosine(34) in tRNA + S-adenosyl-L-methionine = epoxyqueuosine(34) in tRNA + adenine + L-methionine + 2 H(+)</text>
        <dbReference type="Rhea" id="RHEA:32155"/>
        <dbReference type="Rhea" id="RHEA-COMP:10342"/>
        <dbReference type="Rhea" id="RHEA-COMP:18582"/>
        <dbReference type="ChEBI" id="CHEBI:15378"/>
        <dbReference type="ChEBI" id="CHEBI:16708"/>
        <dbReference type="ChEBI" id="CHEBI:57844"/>
        <dbReference type="ChEBI" id="CHEBI:59789"/>
        <dbReference type="ChEBI" id="CHEBI:82833"/>
        <dbReference type="ChEBI" id="CHEBI:194443"/>
        <dbReference type="EC" id="2.4.99.17"/>
    </reaction>
</comment>
<evidence type="ECO:0000313" key="14">
    <source>
        <dbReference type="EMBL" id="ADI23466.1"/>
    </source>
</evidence>
<comment type="similarity">
    <text evidence="9 13">Belongs to the QueA family.</text>
</comment>
<dbReference type="EC" id="2.4.99.17" evidence="10 13"/>
<keyword evidence="14" id="KW-0413">Isomerase</keyword>
<evidence type="ECO:0000256" key="12">
    <source>
        <dbReference type="ARBA" id="ARBA00076160"/>
    </source>
</evidence>
<dbReference type="Gene3D" id="3.40.1780.10">
    <property type="entry name" value="QueA-like"/>
    <property type="match status" value="1"/>
</dbReference>
<comment type="subunit">
    <text evidence="3 13">Monomer.</text>
</comment>
<dbReference type="Pfam" id="PF02547">
    <property type="entry name" value="Queuosine_synth"/>
    <property type="match status" value="1"/>
</dbReference>